<name>A0ABW6KAJ2_9BACI</name>
<protein>
    <submittedName>
        <fullName evidence="1">Uncharacterized protein</fullName>
    </submittedName>
</protein>
<reference evidence="1 2" key="1">
    <citation type="submission" date="2024-08" db="EMBL/GenBank/DDBJ databases">
        <title>Two novel Cytobacillus novel species.</title>
        <authorList>
            <person name="Liu G."/>
        </authorList>
    </citation>
    <scope>NUCLEOTIDE SEQUENCE [LARGE SCALE GENOMIC DNA]</scope>
    <source>
        <strain evidence="1 2">FJAT-54145</strain>
    </source>
</reference>
<accession>A0ABW6KAJ2</accession>
<organism evidence="1 2">
    <name type="scientific">Cytobacillus spartinae</name>
    <dbReference type="NCBI Taxonomy" id="3299023"/>
    <lineage>
        <taxon>Bacteria</taxon>
        <taxon>Bacillati</taxon>
        <taxon>Bacillota</taxon>
        <taxon>Bacilli</taxon>
        <taxon>Bacillales</taxon>
        <taxon>Bacillaceae</taxon>
        <taxon>Cytobacillus</taxon>
    </lineage>
</organism>
<keyword evidence="2" id="KW-1185">Reference proteome</keyword>
<evidence type="ECO:0000313" key="1">
    <source>
        <dbReference type="EMBL" id="MFE8701221.1"/>
    </source>
</evidence>
<proteinExistence type="predicted"/>
<dbReference type="Proteomes" id="UP001601059">
    <property type="component" value="Unassembled WGS sequence"/>
</dbReference>
<sequence length="156" mass="18157">MQRELFCCGCGLFHWIEEYRTGENGMLQRVPYSGCPNESCDTHKTDEIPIFHVDSMGFLYFAERHNAFIDEVKWSSPKYAPAFAIDVYRRQGIPIRDKKSSNKRDQTHVAMRTSTGEVIQLAENLSFKEAYSLVIDMRSKQDGNFYWIAKVTDRIK</sequence>
<gene>
    <name evidence="1" type="ORF">ACFYKX_11500</name>
</gene>
<dbReference type="RefSeq" id="WP_389361145.1">
    <property type="nucleotide sequence ID" value="NZ_JBIACK010000004.1"/>
</dbReference>
<evidence type="ECO:0000313" key="2">
    <source>
        <dbReference type="Proteomes" id="UP001601059"/>
    </source>
</evidence>
<dbReference type="EMBL" id="JBIACK010000004">
    <property type="protein sequence ID" value="MFE8701221.1"/>
    <property type="molecule type" value="Genomic_DNA"/>
</dbReference>
<comment type="caution">
    <text evidence="1">The sequence shown here is derived from an EMBL/GenBank/DDBJ whole genome shotgun (WGS) entry which is preliminary data.</text>
</comment>